<protein>
    <submittedName>
        <fullName evidence="1">Uncharacterized protein</fullName>
    </submittedName>
</protein>
<gene>
    <name evidence="1" type="ORF">Nepgr_032337</name>
</gene>
<evidence type="ECO:0000313" key="2">
    <source>
        <dbReference type="Proteomes" id="UP001279734"/>
    </source>
</evidence>
<organism evidence="1 2">
    <name type="scientific">Nepenthes gracilis</name>
    <name type="common">Slender pitcher plant</name>
    <dbReference type="NCBI Taxonomy" id="150966"/>
    <lineage>
        <taxon>Eukaryota</taxon>
        <taxon>Viridiplantae</taxon>
        <taxon>Streptophyta</taxon>
        <taxon>Embryophyta</taxon>
        <taxon>Tracheophyta</taxon>
        <taxon>Spermatophyta</taxon>
        <taxon>Magnoliopsida</taxon>
        <taxon>eudicotyledons</taxon>
        <taxon>Gunneridae</taxon>
        <taxon>Pentapetalae</taxon>
        <taxon>Caryophyllales</taxon>
        <taxon>Nepenthaceae</taxon>
        <taxon>Nepenthes</taxon>
    </lineage>
</organism>
<sequence>MLLEANTTQSYLASLFPEGREAVGGLLEECLLDEFEEAITTDSDERAKFKSSPVILKLEWYAVSWESYMFESSRFIVMRVCMDSRFGRYALIFGVNGLLGTPGMLGLGRYGIYWFGLDKFEFAGIVPLSAWSIGRYTLISGADSLASIPGMAWLKTVWNLLVWIG</sequence>
<name>A0AAD3Y7T4_NEPGR</name>
<dbReference type="Proteomes" id="UP001279734">
    <property type="component" value="Unassembled WGS sequence"/>
</dbReference>
<proteinExistence type="predicted"/>
<comment type="caution">
    <text evidence="1">The sequence shown here is derived from an EMBL/GenBank/DDBJ whole genome shotgun (WGS) entry which is preliminary data.</text>
</comment>
<dbReference type="EMBL" id="BSYO01000038">
    <property type="protein sequence ID" value="GMH30494.1"/>
    <property type="molecule type" value="Genomic_DNA"/>
</dbReference>
<accession>A0AAD3Y7T4</accession>
<reference evidence="1" key="1">
    <citation type="submission" date="2023-05" db="EMBL/GenBank/DDBJ databases">
        <title>Nepenthes gracilis genome sequencing.</title>
        <authorList>
            <person name="Fukushima K."/>
        </authorList>
    </citation>
    <scope>NUCLEOTIDE SEQUENCE</scope>
    <source>
        <strain evidence="1">SING2019-196</strain>
    </source>
</reference>
<dbReference type="AlphaFoldDB" id="A0AAD3Y7T4"/>
<evidence type="ECO:0000313" key="1">
    <source>
        <dbReference type="EMBL" id="GMH30494.1"/>
    </source>
</evidence>
<keyword evidence="2" id="KW-1185">Reference proteome</keyword>